<evidence type="ECO:0000313" key="2">
    <source>
        <dbReference type="Proteomes" id="UP000177369"/>
    </source>
</evidence>
<dbReference type="Proteomes" id="UP000177369">
    <property type="component" value="Unassembled WGS sequence"/>
</dbReference>
<dbReference type="EMBL" id="MFBD01000001">
    <property type="protein sequence ID" value="OGD89499.1"/>
    <property type="molecule type" value="Genomic_DNA"/>
</dbReference>
<proteinExistence type="predicted"/>
<evidence type="ECO:0000313" key="1">
    <source>
        <dbReference type="EMBL" id="OGD89499.1"/>
    </source>
</evidence>
<gene>
    <name evidence="1" type="ORF">A3D04_00285</name>
</gene>
<accession>A0A1F5GCB4</accession>
<name>A0A1F5GCB4_9BACT</name>
<organism evidence="1 2">
    <name type="scientific">Candidatus Curtissbacteria bacterium RIFCSPHIGHO2_02_FULL_40_16b</name>
    <dbReference type="NCBI Taxonomy" id="1797714"/>
    <lineage>
        <taxon>Bacteria</taxon>
        <taxon>Candidatus Curtissiibacteriota</taxon>
    </lineage>
</organism>
<comment type="caution">
    <text evidence="1">The sequence shown here is derived from an EMBL/GenBank/DDBJ whole genome shotgun (WGS) entry which is preliminary data.</text>
</comment>
<dbReference type="AlphaFoldDB" id="A0A1F5GCB4"/>
<reference evidence="1 2" key="1">
    <citation type="journal article" date="2016" name="Nat. Commun.">
        <title>Thousands of microbial genomes shed light on interconnected biogeochemical processes in an aquifer system.</title>
        <authorList>
            <person name="Anantharaman K."/>
            <person name="Brown C.T."/>
            <person name="Hug L.A."/>
            <person name="Sharon I."/>
            <person name="Castelle C.J."/>
            <person name="Probst A.J."/>
            <person name="Thomas B.C."/>
            <person name="Singh A."/>
            <person name="Wilkins M.J."/>
            <person name="Karaoz U."/>
            <person name="Brodie E.L."/>
            <person name="Williams K.H."/>
            <person name="Hubbard S.S."/>
            <person name="Banfield J.F."/>
        </authorList>
    </citation>
    <scope>NUCLEOTIDE SEQUENCE [LARGE SCALE GENOMIC DNA]</scope>
</reference>
<protein>
    <submittedName>
        <fullName evidence="1">Uncharacterized protein</fullName>
    </submittedName>
</protein>
<sequence>MVIDNGKIRFLLFSHSYSAKLIVSNLTTKKDSGKSINKEISLLARVLRLERRKINELVLNKKFSKDAPKNRSVNLQIFLQIEKELAFLATEKLNWYSTIKDDYQRQLLYPAIERIAGNSLSKIKDDTKFQELLTIKIREYGNIYYKVAHKYKLPTMRIVPFILRLISDD</sequence>